<dbReference type="PANTHER" id="PTHR43395">
    <property type="entry name" value="SENSOR HISTIDINE KINASE CHEA"/>
    <property type="match status" value="1"/>
</dbReference>
<keyword evidence="4" id="KW-0808">Transferase</keyword>
<evidence type="ECO:0000256" key="3">
    <source>
        <dbReference type="ARBA" id="ARBA00022553"/>
    </source>
</evidence>
<feature type="domain" description="CheW-like" evidence="9">
    <location>
        <begin position="538"/>
        <end position="673"/>
    </location>
</feature>
<dbReference type="Gene3D" id="2.30.30.40">
    <property type="entry name" value="SH3 Domains"/>
    <property type="match status" value="1"/>
</dbReference>
<dbReference type="InterPro" id="IPR036097">
    <property type="entry name" value="HisK_dim/P_sf"/>
</dbReference>
<dbReference type="InterPro" id="IPR036890">
    <property type="entry name" value="HATPase_C_sf"/>
</dbReference>
<evidence type="ECO:0000313" key="11">
    <source>
        <dbReference type="EMBL" id="UWZ80426.1"/>
    </source>
</evidence>
<evidence type="ECO:0000313" key="12">
    <source>
        <dbReference type="Proteomes" id="UP001060414"/>
    </source>
</evidence>
<dbReference type="CDD" id="cd16916">
    <property type="entry name" value="HATPase_CheA-like"/>
    <property type="match status" value="1"/>
</dbReference>
<dbReference type="SMART" id="SM00260">
    <property type="entry name" value="CheW"/>
    <property type="match status" value="1"/>
</dbReference>
<dbReference type="PRINTS" id="PR00344">
    <property type="entry name" value="BCTRLSENSOR"/>
</dbReference>
<dbReference type="InterPro" id="IPR003594">
    <property type="entry name" value="HATPase_dom"/>
</dbReference>
<evidence type="ECO:0000256" key="7">
    <source>
        <dbReference type="SAM" id="MobiDB-lite"/>
    </source>
</evidence>
<dbReference type="Gene3D" id="3.30.565.10">
    <property type="entry name" value="Histidine kinase-like ATPase, C-terminal domain"/>
    <property type="match status" value="1"/>
</dbReference>
<dbReference type="PROSITE" id="PS50894">
    <property type="entry name" value="HPT"/>
    <property type="match status" value="1"/>
</dbReference>
<sequence>MTEKSSQAIKEFLGEAEEILENLSADLMELGETMETGDANPDLLNSIFRGAHSLKGLSGMFGFVDIADLSHQLESVLDGLRLGKVNLDRVLIDTLFEALEILGRLVHGKGESSDYTIDVSPVVKNLEDMLKGKADQGRDDPFADLDIDRSVLDVLTEYEEHRLLENLKKGRSLYRVVASFQLATFDTDLAEVTELLKKDGEVISTLPSSDNCSEDAIAFQILVGSALGFEEIGALVARENLRVEKIGHKGKKPQAAAPAVPASRSTEQPAGKTGDATASMRSISRMVRVDIDKLDVLMNIVGELVIAKGTIGELSERLKHEGHTLGGELVKATRILERRLAELQKGVMEVRMVPISQLFDKMARVVRRMAGEVGKKISLEIRGAETELDKLITEDLSDPLLHIIRNAIDHGIEPPDIRLAAGKPEIGRIGLYAMQKGNHVVIEIHDDGRGIDGEKVRRKAIDRGLIDENAELSQEEIFELIFLPGFSTADKVSELSGRGVGMDVVKNNISALSGMVEISSRLGEGTTMVITLPITLAIIKALIIRVRDKEFAIPITSVMETLMIERPAVRTIEGREVIELRQSTLPLLRLSHLFNYPPVVDEGQNPFFVVVVGMAEKRLGLVVDELLGQQDVVIKPLGNVLSFVRGFAGAAELGNRKTILVLDVGSLMSESIRGEMSLNV</sequence>
<dbReference type="InterPro" id="IPR036061">
    <property type="entry name" value="CheW-like_dom_sf"/>
</dbReference>
<dbReference type="CDD" id="cd00088">
    <property type="entry name" value="HPT"/>
    <property type="match status" value="1"/>
</dbReference>
<gene>
    <name evidence="11" type="ORF">L9S41_03250</name>
</gene>
<dbReference type="InterPro" id="IPR036641">
    <property type="entry name" value="HPT_dom_sf"/>
</dbReference>
<feature type="compositionally biased region" description="Low complexity" evidence="7">
    <location>
        <begin position="253"/>
        <end position="262"/>
    </location>
</feature>
<dbReference type="SMART" id="SM00387">
    <property type="entry name" value="HATPase_c"/>
    <property type="match status" value="1"/>
</dbReference>
<dbReference type="Pfam" id="PF02895">
    <property type="entry name" value="H-kinase_dim"/>
    <property type="match status" value="1"/>
</dbReference>
<dbReference type="InterPro" id="IPR051315">
    <property type="entry name" value="Bact_Chemotaxis_CheA"/>
</dbReference>
<dbReference type="SMART" id="SM01231">
    <property type="entry name" value="H-kinase_dim"/>
    <property type="match status" value="1"/>
</dbReference>
<protein>
    <recommendedName>
        <fullName evidence="2">histidine kinase</fullName>
        <ecNumber evidence="2">2.7.13.3</ecNumber>
    </recommendedName>
</protein>
<dbReference type="InterPro" id="IPR008207">
    <property type="entry name" value="Sig_transdc_His_kin_Hpt_dom"/>
</dbReference>
<dbReference type="Pfam" id="PF01584">
    <property type="entry name" value="CheW"/>
    <property type="match status" value="1"/>
</dbReference>
<evidence type="ECO:0000259" key="10">
    <source>
        <dbReference type="PROSITE" id="PS50894"/>
    </source>
</evidence>
<dbReference type="Gene3D" id="1.10.287.560">
    <property type="entry name" value="Histidine kinase CheA-like, homodimeric domain"/>
    <property type="match status" value="1"/>
</dbReference>
<dbReference type="CDD" id="cd00731">
    <property type="entry name" value="CheA_reg"/>
    <property type="match status" value="1"/>
</dbReference>
<evidence type="ECO:0000259" key="9">
    <source>
        <dbReference type="PROSITE" id="PS50851"/>
    </source>
</evidence>
<dbReference type="InterPro" id="IPR002545">
    <property type="entry name" value="CheW-lke_dom"/>
</dbReference>
<keyword evidence="3 6" id="KW-0597">Phosphoprotein</keyword>
<evidence type="ECO:0000256" key="2">
    <source>
        <dbReference type="ARBA" id="ARBA00012438"/>
    </source>
</evidence>
<name>A0ABY5ZNW7_9BACT</name>
<dbReference type="EMBL" id="CP092109">
    <property type="protein sequence ID" value="UWZ80426.1"/>
    <property type="molecule type" value="Genomic_DNA"/>
</dbReference>
<dbReference type="SMART" id="SM00073">
    <property type="entry name" value="HPT"/>
    <property type="match status" value="1"/>
</dbReference>
<dbReference type="Gene3D" id="1.20.120.160">
    <property type="entry name" value="HPT domain"/>
    <property type="match status" value="1"/>
</dbReference>
<dbReference type="SUPFAM" id="SSF55874">
    <property type="entry name" value="ATPase domain of HSP90 chaperone/DNA topoisomerase II/histidine kinase"/>
    <property type="match status" value="1"/>
</dbReference>
<dbReference type="PROSITE" id="PS50851">
    <property type="entry name" value="CHEW"/>
    <property type="match status" value="1"/>
</dbReference>
<dbReference type="Pfam" id="PF02518">
    <property type="entry name" value="HATPase_c"/>
    <property type="match status" value="1"/>
</dbReference>
<evidence type="ECO:0000256" key="5">
    <source>
        <dbReference type="ARBA" id="ARBA00022777"/>
    </source>
</evidence>
<keyword evidence="5" id="KW-0418">Kinase</keyword>
<dbReference type="InterPro" id="IPR004105">
    <property type="entry name" value="CheA-like_dim"/>
</dbReference>
<feature type="modified residue" description="Phosphohistidine" evidence="6">
    <location>
        <position position="52"/>
    </location>
</feature>
<dbReference type="PANTHER" id="PTHR43395:SF1">
    <property type="entry name" value="CHEMOTAXIS PROTEIN CHEA"/>
    <property type="match status" value="1"/>
</dbReference>
<dbReference type="PROSITE" id="PS50109">
    <property type="entry name" value="HIS_KIN"/>
    <property type="match status" value="1"/>
</dbReference>
<feature type="domain" description="HPt" evidence="10">
    <location>
        <begin position="1"/>
        <end position="109"/>
    </location>
</feature>
<comment type="catalytic activity">
    <reaction evidence="1">
        <text>ATP + protein L-histidine = ADP + protein N-phospho-L-histidine.</text>
        <dbReference type="EC" id="2.7.13.3"/>
    </reaction>
</comment>
<evidence type="ECO:0000259" key="8">
    <source>
        <dbReference type="PROSITE" id="PS50109"/>
    </source>
</evidence>
<feature type="domain" description="Histidine kinase" evidence="8">
    <location>
        <begin position="282"/>
        <end position="536"/>
    </location>
</feature>
<accession>A0ABY5ZNW7</accession>
<dbReference type="Pfam" id="PF01627">
    <property type="entry name" value="Hpt"/>
    <property type="match status" value="1"/>
</dbReference>
<dbReference type="InterPro" id="IPR037006">
    <property type="entry name" value="CheA-like_homodim_sf"/>
</dbReference>
<feature type="region of interest" description="Disordered" evidence="7">
    <location>
        <begin position="248"/>
        <end position="278"/>
    </location>
</feature>
<proteinExistence type="predicted"/>
<dbReference type="RefSeq" id="WP_260748783.1">
    <property type="nucleotide sequence ID" value="NZ_CP092109.1"/>
</dbReference>
<dbReference type="SUPFAM" id="SSF47226">
    <property type="entry name" value="Histidine-containing phosphotransfer domain, HPT domain"/>
    <property type="match status" value="1"/>
</dbReference>
<evidence type="ECO:0000256" key="6">
    <source>
        <dbReference type="PROSITE-ProRule" id="PRU00110"/>
    </source>
</evidence>
<evidence type="ECO:0000256" key="4">
    <source>
        <dbReference type="ARBA" id="ARBA00022679"/>
    </source>
</evidence>
<dbReference type="SUPFAM" id="SSF50341">
    <property type="entry name" value="CheW-like"/>
    <property type="match status" value="1"/>
</dbReference>
<dbReference type="SUPFAM" id="SSF47384">
    <property type="entry name" value="Homodimeric domain of signal transducing histidine kinase"/>
    <property type="match status" value="1"/>
</dbReference>
<organism evidence="11 12">
    <name type="scientific">Geoalkalibacter halelectricus</name>
    <dbReference type="NCBI Taxonomy" id="2847045"/>
    <lineage>
        <taxon>Bacteria</taxon>
        <taxon>Pseudomonadati</taxon>
        <taxon>Thermodesulfobacteriota</taxon>
        <taxon>Desulfuromonadia</taxon>
        <taxon>Desulfuromonadales</taxon>
        <taxon>Geoalkalibacteraceae</taxon>
        <taxon>Geoalkalibacter</taxon>
    </lineage>
</organism>
<dbReference type="Proteomes" id="UP001060414">
    <property type="component" value="Chromosome"/>
</dbReference>
<reference evidence="11" key="1">
    <citation type="journal article" date="2022" name="Environ. Microbiol.">
        <title>Geoalkalibacter halelectricus SAP #1 sp. nov. possessing extracellular electron transfer and mineral#reducing capabilities from a haloalkaline environment.</title>
        <authorList>
            <person name="Yadav S."/>
            <person name="Singh R."/>
            <person name="Sundharam S.S."/>
            <person name="Chaudhary S."/>
            <person name="Krishnamurthi S."/>
            <person name="Patil S.A."/>
        </authorList>
    </citation>
    <scope>NUCLEOTIDE SEQUENCE</scope>
    <source>
        <strain evidence="11">SAP-1</strain>
    </source>
</reference>
<keyword evidence="12" id="KW-1185">Reference proteome</keyword>
<evidence type="ECO:0000256" key="1">
    <source>
        <dbReference type="ARBA" id="ARBA00000085"/>
    </source>
</evidence>
<dbReference type="InterPro" id="IPR004358">
    <property type="entry name" value="Sig_transdc_His_kin-like_C"/>
</dbReference>
<dbReference type="InterPro" id="IPR005467">
    <property type="entry name" value="His_kinase_dom"/>
</dbReference>
<dbReference type="EC" id="2.7.13.3" evidence="2"/>